<proteinExistence type="predicted"/>
<feature type="domain" description="Aminoglycoside phosphotransferase" evidence="1">
    <location>
        <begin position="15"/>
        <end position="71"/>
    </location>
</feature>
<evidence type="ECO:0000313" key="3">
    <source>
        <dbReference type="Proteomes" id="UP000464624"/>
    </source>
</evidence>
<dbReference type="AlphaFoldDB" id="A0AAD1GYE5"/>
<dbReference type="InterPro" id="IPR002575">
    <property type="entry name" value="Aminoglycoside_PTrfase"/>
</dbReference>
<evidence type="ECO:0000313" key="2">
    <source>
        <dbReference type="EMBL" id="BBU21131.1"/>
    </source>
</evidence>
<dbReference type="Pfam" id="PF01636">
    <property type="entry name" value="APH"/>
    <property type="match status" value="1"/>
</dbReference>
<dbReference type="EMBL" id="AP022314">
    <property type="protein sequence ID" value="BBU21131.1"/>
    <property type="molecule type" value="Genomic_DNA"/>
</dbReference>
<protein>
    <recommendedName>
        <fullName evidence="1">Aminoglycoside phosphotransferase domain-containing protein</fullName>
    </recommendedName>
</protein>
<name>A0AAD1GYE5_MYCXE</name>
<sequence>MFYRRGTRSPIALDRPETTAAVRAVAAKLDAHADTYYQEFESSPLTLLHCDSHLGNTASMPDGRSGLLDWQVVWRGPGLREVTY</sequence>
<reference evidence="2 3" key="1">
    <citation type="submission" date="2019-12" db="EMBL/GenBank/DDBJ databases">
        <title>Complete genome sequence of Mycolicibacterium xenopi str. JCM15661T.</title>
        <authorList>
            <person name="Yoshida M."/>
            <person name="Fukano H."/>
            <person name="Asakura T."/>
            <person name="Hoshino Y."/>
        </authorList>
    </citation>
    <scope>NUCLEOTIDE SEQUENCE [LARGE SCALE GENOMIC DNA]</scope>
    <source>
        <strain evidence="2 3">JCM 15661T</strain>
    </source>
</reference>
<dbReference type="Gene3D" id="3.90.1200.10">
    <property type="match status" value="1"/>
</dbReference>
<dbReference type="KEGG" id="mxe:MYXE_09200"/>
<dbReference type="Proteomes" id="UP000464624">
    <property type="component" value="Chromosome"/>
</dbReference>
<gene>
    <name evidence="2" type="ORF">MYXE_09200</name>
</gene>
<dbReference type="InterPro" id="IPR011009">
    <property type="entry name" value="Kinase-like_dom_sf"/>
</dbReference>
<evidence type="ECO:0000259" key="1">
    <source>
        <dbReference type="Pfam" id="PF01636"/>
    </source>
</evidence>
<dbReference type="SUPFAM" id="SSF56112">
    <property type="entry name" value="Protein kinase-like (PK-like)"/>
    <property type="match status" value="1"/>
</dbReference>
<accession>A0AAD1GYE5</accession>
<organism evidence="2 3">
    <name type="scientific">Mycobacterium xenopi</name>
    <dbReference type="NCBI Taxonomy" id="1789"/>
    <lineage>
        <taxon>Bacteria</taxon>
        <taxon>Bacillati</taxon>
        <taxon>Actinomycetota</taxon>
        <taxon>Actinomycetes</taxon>
        <taxon>Mycobacteriales</taxon>
        <taxon>Mycobacteriaceae</taxon>
        <taxon>Mycobacterium</taxon>
    </lineage>
</organism>